<gene>
    <name evidence="1" type="ORF">SAP269_15480</name>
</gene>
<sequence>MQKIIDNPTSSINISINVKIKKTLPNLLLGLLLVYIAFTGKNAQRIISTYIFDEQEYTSEDYFYRIFQNKQNYFTTFIDNILMTFFTSAIADWSRNTILNIIQS</sequence>
<accession>A0ABN7BVL6</accession>
<organism evidence="1 2">
    <name type="scientific">Spiroplasma ixodetis</name>
    <dbReference type="NCBI Taxonomy" id="2141"/>
    <lineage>
        <taxon>Bacteria</taxon>
        <taxon>Bacillati</taxon>
        <taxon>Mycoplasmatota</taxon>
        <taxon>Mollicutes</taxon>
        <taxon>Entomoplasmatales</taxon>
        <taxon>Spiroplasmataceae</taxon>
        <taxon>Spiroplasma</taxon>
    </lineage>
</organism>
<proteinExistence type="predicted"/>
<dbReference type="Proteomes" id="UP001473424">
    <property type="component" value="Chromosome"/>
</dbReference>
<evidence type="ECO:0000313" key="1">
    <source>
        <dbReference type="EMBL" id="BET38959.1"/>
    </source>
</evidence>
<evidence type="ECO:0000313" key="2">
    <source>
        <dbReference type="Proteomes" id="UP001473424"/>
    </source>
</evidence>
<reference evidence="2" key="1">
    <citation type="journal article" date="2024" name="FEMS Microbiol. Lett.">
        <title>Genomic insights into Spiroplasma endosymbionts that induce male-killing and protective phenotypes in the pea aphid.</title>
        <authorList>
            <person name="Arai H."/>
            <person name="Legeai F."/>
            <person name="Kageyama D."/>
            <person name="Sugio A."/>
            <person name="Simon J.C."/>
        </authorList>
    </citation>
    <scope>NUCLEOTIDE SEQUENCE [LARGE SCALE GENOMIC DNA]</scope>
    <source>
        <strain evidence="2">sAp269</strain>
    </source>
</reference>
<dbReference type="EMBL" id="AP028955">
    <property type="protein sequence ID" value="BET38959.1"/>
    <property type="molecule type" value="Genomic_DNA"/>
</dbReference>
<name>A0ABN7BVL6_9MOLU</name>
<protein>
    <submittedName>
        <fullName evidence="1">Uncharacterized protein</fullName>
    </submittedName>
</protein>
<dbReference type="RefSeq" id="WP_353305858.1">
    <property type="nucleotide sequence ID" value="NZ_AP028955.1"/>
</dbReference>
<keyword evidence="2" id="KW-1185">Reference proteome</keyword>